<dbReference type="AlphaFoldDB" id="A0AAN8TYW0"/>
<protein>
    <submittedName>
        <fullName evidence="1">Uncharacterized protein</fullName>
    </submittedName>
</protein>
<name>A0AAN8TYW0_SOLBU</name>
<evidence type="ECO:0000313" key="1">
    <source>
        <dbReference type="EMBL" id="KAK6796755.1"/>
    </source>
</evidence>
<sequence>MDIIIVTRFHHGGKFVEGTFGGGLTYIGESEVKYVGLQQGAAQSENINVEVGVDEGLQQGVVQSENINVEVGVDGASNLEVLK</sequence>
<dbReference type="EMBL" id="JBANQN010000002">
    <property type="protein sequence ID" value="KAK6796755.1"/>
    <property type="molecule type" value="Genomic_DNA"/>
</dbReference>
<proteinExistence type="predicted"/>
<organism evidence="1 2">
    <name type="scientific">Solanum bulbocastanum</name>
    <name type="common">Wild potato</name>
    <dbReference type="NCBI Taxonomy" id="147425"/>
    <lineage>
        <taxon>Eukaryota</taxon>
        <taxon>Viridiplantae</taxon>
        <taxon>Streptophyta</taxon>
        <taxon>Embryophyta</taxon>
        <taxon>Tracheophyta</taxon>
        <taxon>Spermatophyta</taxon>
        <taxon>Magnoliopsida</taxon>
        <taxon>eudicotyledons</taxon>
        <taxon>Gunneridae</taxon>
        <taxon>Pentapetalae</taxon>
        <taxon>asterids</taxon>
        <taxon>lamiids</taxon>
        <taxon>Solanales</taxon>
        <taxon>Solanaceae</taxon>
        <taxon>Solanoideae</taxon>
        <taxon>Solaneae</taxon>
        <taxon>Solanum</taxon>
    </lineage>
</organism>
<dbReference type="Proteomes" id="UP001371456">
    <property type="component" value="Unassembled WGS sequence"/>
</dbReference>
<reference evidence="1 2" key="1">
    <citation type="submission" date="2024-02" db="EMBL/GenBank/DDBJ databases">
        <title>de novo genome assembly of Solanum bulbocastanum strain 11H21.</title>
        <authorList>
            <person name="Hosaka A.J."/>
        </authorList>
    </citation>
    <scope>NUCLEOTIDE SEQUENCE [LARGE SCALE GENOMIC DNA]</scope>
    <source>
        <tissue evidence="1">Young leaves</tissue>
    </source>
</reference>
<comment type="caution">
    <text evidence="1">The sequence shown here is derived from an EMBL/GenBank/DDBJ whole genome shotgun (WGS) entry which is preliminary data.</text>
</comment>
<keyword evidence="2" id="KW-1185">Reference proteome</keyword>
<accession>A0AAN8TYW0</accession>
<gene>
    <name evidence="1" type="ORF">RDI58_004456</name>
</gene>
<evidence type="ECO:0000313" key="2">
    <source>
        <dbReference type="Proteomes" id="UP001371456"/>
    </source>
</evidence>